<dbReference type="PANTHER" id="PTHR42904:SF6">
    <property type="entry name" value="NAD-CAPPED RNA HYDROLASE NUDT12"/>
    <property type="match status" value="1"/>
</dbReference>
<dbReference type="InterPro" id="IPR050241">
    <property type="entry name" value="NAD-cap_RNA_hydrolase_NudC"/>
</dbReference>
<dbReference type="PROSITE" id="PS51462">
    <property type="entry name" value="NUDIX"/>
    <property type="match status" value="1"/>
</dbReference>
<evidence type="ECO:0000313" key="11">
    <source>
        <dbReference type="EMBL" id="GAA4905775.1"/>
    </source>
</evidence>
<keyword evidence="12" id="KW-1185">Reference proteome</keyword>
<protein>
    <recommendedName>
        <fullName evidence="4">NAD(+) diphosphatase</fullName>
        <ecNumber evidence="4">3.6.1.22</ecNumber>
    </recommendedName>
</protein>
<comment type="cofactor">
    <cofactor evidence="1">
        <name>Mg(2+)</name>
        <dbReference type="ChEBI" id="CHEBI:18420"/>
    </cofactor>
</comment>
<feature type="domain" description="Nudix hydrolase" evidence="10">
    <location>
        <begin position="140"/>
        <end position="272"/>
    </location>
</feature>
<dbReference type="InterPro" id="IPR015797">
    <property type="entry name" value="NUDIX_hydrolase-like_dom_sf"/>
</dbReference>
<evidence type="ECO:0000313" key="12">
    <source>
        <dbReference type="Proteomes" id="UP001501521"/>
    </source>
</evidence>
<dbReference type="Proteomes" id="UP001501521">
    <property type="component" value="Unassembled WGS sequence"/>
</dbReference>
<dbReference type="PROSITE" id="PS00893">
    <property type="entry name" value="NUDIX_BOX"/>
    <property type="match status" value="1"/>
</dbReference>
<reference evidence="12" key="1">
    <citation type="journal article" date="2019" name="Int. J. Syst. Evol. Microbiol.">
        <title>The Global Catalogue of Microorganisms (GCM) 10K type strain sequencing project: providing services to taxonomists for standard genome sequencing and annotation.</title>
        <authorList>
            <consortium name="The Broad Institute Genomics Platform"/>
            <consortium name="The Broad Institute Genome Sequencing Center for Infectious Disease"/>
            <person name="Wu L."/>
            <person name="Ma J."/>
        </authorList>
    </citation>
    <scope>NUCLEOTIDE SEQUENCE [LARGE SCALE GENOMIC DNA]</scope>
    <source>
        <strain evidence="12">JCM 19125</strain>
    </source>
</reference>
<evidence type="ECO:0000256" key="1">
    <source>
        <dbReference type="ARBA" id="ARBA00001946"/>
    </source>
</evidence>
<evidence type="ECO:0000256" key="2">
    <source>
        <dbReference type="ARBA" id="ARBA00001947"/>
    </source>
</evidence>
<dbReference type="Gene3D" id="3.90.79.10">
    <property type="entry name" value="Nucleoside Triphosphate Pyrophosphohydrolase"/>
    <property type="match status" value="1"/>
</dbReference>
<dbReference type="PANTHER" id="PTHR42904">
    <property type="entry name" value="NUDIX HYDROLASE, NUDC SUBFAMILY"/>
    <property type="match status" value="1"/>
</dbReference>
<evidence type="ECO:0000256" key="6">
    <source>
        <dbReference type="ARBA" id="ARBA00022801"/>
    </source>
</evidence>
<comment type="cofactor">
    <cofactor evidence="2">
        <name>Zn(2+)</name>
        <dbReference type="ChEBI" id="CHEBI:29105"/>
    </cofactor>
</comment>
<keyword evidence="6" id="KW-0378">Hydrolase</keyword>
<comment type="catalytic activity">
    <reaction evidence="9">
        <text>a 5'-end NAD(+)-phospho-ribonucleoside in mRNA + H2O = a 5'-end phospho-adenosine-phospho-ribonucleoside in mRNA + beta-nicotinamide D-ribonucleotide + 2 H(+)</text>
        <dbReference type="Rhea" id="RHEA:60876"/>
        <dbReference type="Rhea" id="RHEA-COMP:15698"/>
        <dbReference type="Rhea" id="RHEA-COMP:15719"/>
        <dbReference type="ChEBI" id="CHEBI:14649"/>
        <dbReference type="ChEBI" id="CHEBI:15377"/>
        <dbReference type="ChEBI" id="CHEBI:15378"/>
        <dbReference type="ChEBI" id="CHEBI:144029"/>
        <dbReference type="ChEBI" id="CHEBI:144051"/>
    </reaction>
    <physiologicalReaction direction="left-to-right" evidence="9">
        <dbReference type="Rhea" id="RHEA:60877"/>
    </physiologicalReaction>
</comment>
<dbReference type="EC" id="3.6.1.22" evidence="4"/>
<dbReference type="SUPFAM" id="SSF55811">
    <property type="entry name" value="Nudix"/>
    <property type="match status" value="1"/>
</dbReference>
<accession>A0ABP9FJT5</accession>
<keyword evidence="7" id="KW-0460">Magnesium</keyword>
<keyword evidence="5" id="KW-0479">Metal-binding</keyword>
<dbReference type="RefSeq" id="WP_345583646.1">
    <property type="nucleotide sequence ID" value="NZ_BAABLV010000038.1"/>
</dbReference>
<dbReference type="CDD" id="cd03429">
    <property type="entry name" value="NUDIX_NADH_pyrophosphatase_Nudt13"/>
    <property type="match status" value="1"/>
</dbReference>
<dbReference type="InterPro" id="IPR000086">
    <property type="entry name" value="NUDIX_hydrolase_dom"/>
</dbReference>
<evidence type="ECO:0000256" key="5">
    <source>
        <dbReference type="ARBA" id="ARBA00022723"/>
    </source>
</evidence>
<evidence type="ECO:0000256" key="9">
    <source>
        <dbReference type="ARBA" id="ARBA00023679"/>
    </source>
</evidence>
<dbReference type="NCBIfam" id="NF001299">
    <property type="entry name" value="PRK00241.1"/>
    <property type="match status" value="1"/>
</dbReference>
<comment type="similarity">
    <text evidence="3">Belongs to the Nudix hydrolase family. NudC subfamily.</text>
</comment>
<comment type="caution">
    <text evidence="11">The sequence shown here is derived from an EMBL/GenBank/DDBJ whole genome shotgun (WGS) entry which is preliminary data.</text>
</comment>
<evidence type="ECO:0000256" key="8">
    <source>
        <dbReference type="ARBA" id="ARBA00023027"/>
    </source>
</evidence>
<keyword evidence="8" id="KW-0520">NAD</keyword>
<evidence type="ECO:0000256" key="4">
    <source>
        <dbReference type="ARBA" id="ARBA00012381"/>
    </source>
</evidence>
<name>A0ABP9FJT5_9ACTN</name>
<proteinExistence type="inferred from homology"/>
<evidence type="ECO:0000256" key="7">
    <source>
        <dbReference type="ARBA" id="ARBA00022842"/>
    </source>
</evidence>
<dbReference type="InterPro" id="IPR020084">
    <property type="entry name" value="NUDIX_hydrolase_CS"/>
</dbReference>
<dbReference type="Pfam" id="PF00293">
    <property type="entry name" value="NUDIX"/>
    <property type="match status" value="1"/>
</dbReference>
<organism evidence="11 12">
    <name type="scientific">Tessaracoccus lubricantis</name>
    <dbReference type="NCBI Taxonomy" id="545543"/>
    <lineage>
        <taxon>Bacteria</taxon>
        <taxon>Bacillati</taxon>
        <taxon>Actinomycetota</taxon>
        <taxon>Actinomycetes</taxon>
        <taxon>Propionibacteriales</taxon>
        <taxon>Propionibacteriaceae</taxon>
        <taxon>Tessaracoccus</taxon>
    </lineage>
</organism>
<sequence>MRNWLERSPLDRLPTGRAEEALAALWRGAVVVEVDGDGAIASQQGRPRPLESPGDRQPADVLLGTVDGVAWFARGVDVVSGESMSWRDTNPDSLDPLATGVALTRWHASQPPCEVCGSATRPDLAGSRRICVGCGNLQFPRIDPCVIVAVTDPDDRLLLARQRQWAKGRVSVIAGFIEAGESVEQAVHREVFEEVGARVTSLSYVGSEPWPMPRSLMLGFEARAEDDEISVDGDEISEGAYYTRSDLAAALGAGEVILPAGASIARALIQRWLSSG</sequence>
<evidence type="ECO:0000256" key="3">
    <source>
        <dbReference type="ARBA" id="ARBA00009595"/>
    </source>
</evidence>
<dbReference type="EMBL" id="BAABLV010000038">
    <property type="protein sequence ID" value="GAA4905775.1"/>
    <property type="molecule type" value="Genomic_DNA"/>
</dbReference>
<dbReference type="Gene3D" id="3.90.79.20">
    <property type="match status" value="1"/>
</dbReference>
<evidence type="ECO:0000259" key="10">
    <source>
        <dbReference type="PROSITE" id="PS51462"/>
    </source>
</evidence>
<gene>
    <name evidence="11" type="primary">nudC</name>
    <name evidence="11" type="ORF">GCM10025789_26450</name>
</gene>
<dbReference type="InterPro" id="IPR049734">
    <property type="entry name" value="NudC-like_C"/>
</dbReference>